<protein>
    <submittedName>
        <fullName evidence="2">Uncharacterized protein</fullName>
    </submittedName>
</protein>
<feature type="region of interest" description="Disordered" evidence="1">
    <location>
        <begin position="120"/>
        <end position="143"/>
    </location>
</feature>
<sequence length="198" mass="21903">MVLRRSGGLDAGLRRVGVVDMRTFVFAERPDLHRQTDEIFGSDWPEFIFHDPVAGRYLERVREYVPEPQLLLVDGDDRIVAGGWGVPMRWNGSVEDLQVVTTTCEGAFSADPDEPVHDLDAAGRRSAGSVVADPSPDGGPAERSVVMTGSVVDWERWAGMPFPDSGSYVVPGALAPVMIDRRHDRGELVEPNVWVRHR</sequence>
<dbReference type="Proteomes" id="UP000238312">
    <property type="component" value="Unassembled WGS sequence"/>
</dbReference>
<comment type="caution">
    <text evidence="2">The sequence shown here is derived from an EMBL/GenBank/DDBJ whole genome shotgun (WGS) entry which is preliminary data.</text>
</comment>
<accession>A0A2T0MUI2</accession>
<proteinExistence type="predicted"/>
<name>A0A2T0MUI2_9ACTN</name>
<dbReference type="EMBL" id="PVNG01000013">
    <property type="protein sequence ID" value="PRX62353.1"/>
    <property type="molecule type" value="Genomic_DNA"/>
</dbReference>
<evidence type="ECO:0000313" key="2">
    <source>
        <dbReference type="EMBL" id="PRX62353.1"/>
    </source>
</evidence>
<keyword evidence="3" id="KW-1185">Reference proteome</keyword>
<evidence type="ECO:0000256" key="1">
    <source>
        <dbReference type="SAM" id="MobiDB-lite"/>
    </source>
</evidence>
<dbReference type="AlphaFoldDB" id="A0A2T0MUI2"/>
<organism evidence="2 3">
    <name type="scientific">Nonomuraea fuscirosea</name>
    <dbReference type="NCBI Taxonomy" id="1291556"/>
    <lineage>
        <taxon>Bacteria</taxon>
        <taxon>Bacillati</taxon>
        <taxon>Actinomycetota</taxon>
        <taxon>Actinomycetes</taxon>
        <taxon>Streptosporangiales</taxon>
        <taxon>Streptosporangiaceae</taxon>
        <taxon>Nonomuraea</taxon>
    </lineage>
</organism>
<evidence type="ECO:0000313" key="3">
    <source>
        <dbReference type="Proteomes" id="UP000238312"/>
    </source>
</evidence>
<gene>
    <name evidence="2" type="ORF">B0I32_113307</name>
</gene>
<reference evidence="2 3" key="1">
    <citation type="submission" date="2018-03" db="EMBL/GenBank/DDBJ databases">
        <title>Genomic Encyclopedia of Type Strains, Phase III (KMG-III): the genomes of soil and plant-associated and newly described type strains.</title>
        <authorList>
            <person name="Whitman W."/>
        </authorList>
    </citation>
    <scope>NUCLEOTIDE SEQUENCE [LARGE SCALE GENOMIC DNA]</scope>
    <source>
        <strain evidence="2 3">CGMCC 4.7104</strain>
    </source>
</reference>